<sequence>MAKILWDRENDLPATNWDGDLPTIYDDVVYVKGLGCNCDPTSGNMCGGCIEVFNEYPIGENERYFWKPDNPVLEEK</sequence>
<name>A0A6M3JL38_9ZZZZ</name>
<proteinExistence type="predicted"/>
<gene>
    <name evidence="1" type="ORF">MM415A04315_0003</name>
</gene>
<reference evidence="1" key="1">
    <citation type="submission" date="2020-03" db="EMBL/GenBank/DDBJ databases">
        <title>The deep terrestrial virosphere.</title>
        <authorList>
            <person name="Holmfeldt K."/>
            <person name="Nilsson E."/>
            <person name="Simone D."/>
            <person name="Lopez-Fernandez M."/>
            <person name="Wu X."/>
            <person name="de Brujin I."/>
            <person name="Lundin D."/>
            <person name="Andersson A."/>
            <person name="Bertilsson S."/>
            <person name="Dopson M."/>
        </authorList>
    </citation>
    <scope>NUCLEOTIDE SEQUENCE</scope>
    <source>
        <strain evidence="1">MM415A04315</strain>
    </source>
</reference>
<dbReference type="AlphaFoldDB" id="A0A6M3JL38"/>
<dbReference type="EMBL" id="MT141735">
    <property type="protein sequence ID" value="QJA69771.1"/>
    <property type="molecule type" value="Genomic_DNA"/>
</dbReference>
<evidence type="ECO:0000313" key="1">
    <source>
        <dbReference type="EMBL" id="QJA69771.1"/>
    </source>
</evidence>
<accession>A0A6M3JL38</accession>
<organism evidence="1">
    <name type="scientific">viral metagenome</name>
    <dbReference type="NCBI Taxonomy" id="1070528"/>
    <lineage>
        <taxon>unclassified sequences</taxon>
        <taxon>metagenomes</taxon>
        <taxon>organismal metagenomes</taxon>
    </lineage>
</organism>
<protein>
    <submittedName>
        <fullName evidence="1">Uncharacterized protein</fullName>
    </submittedName>
</protein>